<feature type="domain" description="HTH tetR-type" evidence="4">
    <location>
        <begin position="63"/>
        <end position="123"/>
    </location>
</feature>
<gene>
    <name evidence="5" type="ORF">SDC9_83992</name>
</gene>
<dbReference type="InterPro" id="IPR001647">
    <property type="entry name" value="HTH_TetR"/>
</dbReference>
<dbReference type="PROSITE" id="PS50977">
    <property type="entry name" value="HTH_TETR_2"/>
    <property type="match status" value="1"/>
</dbReference>
<dbReference type="SUPFAM" id="SSF46689">
    <property type="entry name" value="Homeodomain-like"/>
    <property type="match status" value="1"/>
</dbReference>
<protein>
    <recommendedName>
        <fullName evidence="4">HTH tetR-type domain-containing protein</fullName>
    </recommendedName>
</protein>
<dbReference type="GO" id="GO:0000976">
    <property type="term" value="F:transcription cis-regulatory region binding"/>
    <property type="evidence" value="ECO:0007669"/>
    <property type="project" value="TreeGrafter"/>
</dbReference>
<dbReference type="GO" id="GO:0003700">
    <property type="term" value="F:DNA-binding transcription factor activity"/>
    <property type="evidence" value="ECO:0007669"/>
    <property type="project" value="TreeGrafter"/>
</dbReference>
<dbReference type="PANTHER" id="PTHR30055:SF234">
    <property type="entry name" value="HTH-TYPE TRANSCRIPTIONAL REGULATOR BETI"/>
    <property type="match status" value="1"/>
</dbReference>
<dbReference type="InterPro" id="IPR050109">
    <property type="entry name" value="HTH-type_TetR-like_transc_reg"/>
</dbReference>
<dbReference type="InterPro" id="IPR009057">
    <property type="entry name" value="Homeodomain-like_sf"/>
</dbReference>
<name>A0A644ZBW2_9ZZZZ</name>
<dbReference type="PRINTS" id="PR00455">
    <property type="entry name" value="HTHTETR"/>
</dbReference>
<evidence type="ECO:0000256" key="3">
    <source>
        <dbReference type="ARBA" id="ARBA00023163"/>
    </source>
</evidence>
<comment type="caution">
    <text evidence="5">The sequence shown here is derived from an EMBL/GenBank/DDBJ whole genome shotgun (WGS) entry which is preliminary data.</text>
</comment>
<reference evidence="5" key="1">
    <citation type="submission" date="2019-08" db="EMBL/GenBank/DDBJ databases">
        <authorList>
            <person name="Kucharzyk K."/>
            <person name="Murdoch R.W."/>
            <person name="Higgins S."/>
            <person name="Loffler F."/>
        </authorList>
    </citation>
    <scope>NUCLEOTIDE SEQUENCE</scope>
</reference>
<evidence type="ECO:0000259" key="4">
    <source>
        <dbReference type="PROSITE" id="PS50977"/>
    </source>
</evidence>
<dbReference type="AlphaFoldDB" id="A0A644ZBW2"/>
<dbReference type="EMBL" id="VSSQ01007922">
    <property type="protein sequence ID" value="MPM37381.1"/>
    <property type="molecule type" value="Genomic_DNA"/>
</dbReference>
<organism evidence="5">
    <name type="scientific">bioreactor metagenome</name>
    <dbReference type="NCBI Taxonomy" id="1076179"/>
    <lineage>
        <taxon>unclassified sequences</taxon>
        <taxon>metagenomes</taxon>
        <taxon>ecological metagenomes</taxon>
    </lineage>
</organism>
<keyword evidence="1" id="KW-0805">Transcription regulation</keyword>
<sequence>MIPNIGYHRYIHFKNKGCTKRLNREGFREASQALRRTNRRNAIFMVTSEHSRTRKHGEHKSSAAVRARILETAFNVISKHGYSGMTMAKVASMSGLPIGSVYWHFESKDLLLNAMIEDSFSRWHYETAERNKPRPDESFEEHVTRIFGTATTPKYFAADFWRLGVILSVEKSVPEQTARAQFLNIRETQRDELSQWWRSILPEPLLDAMPGLPKKLSSFTLAMQDGNAIAGASGESLDDFQSTLTSCLIHLVAQAQASIEAAAATKPKRARAPRAKVA</sequence>
<dbReference type="Gene3D" id="1.10.357.10">
    <property type="entry name" value="Tetracycline Repressor, domain 2"/>
    <property type="match status" value="1"/>
</dbReference>
<evidence type="ECO:0000313" key="5">
    <source>
        <dbReference type="EMBL" id="MPM37381.1"/>
    </source>
</evidence>
<dbReference type="PANTHER" id="PTHR30055">
    <property type="entry name" value="HTH-TYPE TRANSCRIPTIONAL REGULATOR RUTR"/>
    <property type="match status" value="1"/>
</dbReference>
<evidence type="ECO:0000256" key="1">
    <source>
        <dbReference type="ARBA" id="ARBA00023015"/>
    </source>
</evidence>
<dbReference type="Pfam" id="PF00440">
    <property type="entry name" value="TetR_N"/>
    <property type="match status" value="1"/>
</dbReference>
<keyword evidence="2" id="KW-0238">DNA-binding</keyword>
<keyword evidence="3" id="KW-0804">Transcription</keyword>
<proteinExistence type="predicted"/>
<evidence type="ECO:0000256" key="2">
    <source>
        <dbReference type="ARBA" id="ARBA00023125"/>
    </source>
</evidence>
<accession>A0A644ZBW2</accession>